<dbReference type="RefSeq" id="WP_015733368.1">
    <property type="nucleotide sequence ID" value="NC_013407.1"/>
</dbReference>
<dbReference type="SUPFAM" id="SSF110857">
    <property type="entry name" value="Gamma-glutamyl cyclotransferase-like"/>
    <property type="match status" value="1"/>
</dbReference>
<dbReference type="eggNOG" id="arCOG05099">
    <property type="taxonomic scope" value="Archaea"/>
</dbReference>
<proteinExistence type="predicted"/>
<name>C9RHU6_METVM</name>
<dbReference type="GO" id="GO:0003839">
    <property type="term" value="F:gamma-glutamylcyclotransferase activity"/>
    <property type="evidence" value="ECO:0007669"/>
    <property type="project" value="InterPro"/>
</dbReference>
<dbReference type="InterPro" id="IPR036568">
    <property type="entry name" value="GGCT-like_sf"/>
</dbReference>
<evidence type="ECO:0000313" key="2">
    <source>
        <dbReference type="EMBL" id="ACX73148.1"/>
    </source>
</evidence>
<keyword evidence="3" id="KW-1185">Reference proteome</keyword>
<dbReference type="AlphaFoldDB" id="C9RHU6"/>
<dbReference type="CDD" id="cd06661">
    <property type="entry name" value="GGCT_like"/>
    <property type="match status" value="1"/>
</dbReference>
<reference evidence="2" key="1">
    <citation type="submission" date="2009-10" db="EMBL/GenBank/DDBJ databases">
        <title>Complete sequence of chromosome of Methanocaldococcus vulcanius M7.</title>
        <authorList>
            <consortium name="US DOE Joint Genome Institute"/>
            <person name="Lucas S."/>
            <person name="Copeland A."/>
            <person name="Lapidus A."/>
            <person name="Glavina del Rio T."/>
            <person name="Dalin E."/>
            <person name="Tice H."/>
            <person name="Bruce D."/>
            <person name="Goodwin L."/>
            <person name="Pitluck S."/>
            <person name="Lcollab F.I."/>
            <person name="Brettin T."/>
            <person name="Detter J.C."/>
            <person name="Han C."/>
            <person name="Tapia R."/>
            <person name="Kuske C.R."/>
            <person name="Schmutz J."/>
            <person name="Larimer F."/>
            <person name="Land M."/>
            <person name="Hauser L."/>
            <person name="Kyrpides N."/>
            <person name="Ovchinikova G."/>
            <person name="Sieprawska-Lupa M."/>
            <person name="Whitman W.B."/>
            <person name="Woyke T."/>
        </authorList>
    </citation>
    <scope>NUCLEOTIDE SEQUENCE [LARGE SCALE GENOMIC DNA]</scope>
    <source>
        <strain evidence="2">M7</strain>
    </source>
</reference>
<dbReference type="GeneID" id="8513636"/>
<sequence>MYYFAYGSNMSEERIKENCKNPKFVDIGYIKDYKFVYDGYSRGWGGTVANIVPKNREIVWGVIYEISEDDLKALDRQEGYPITYDREEITVFCVNKNIEIKAYVYLREGEPIGKPTKEYVDTCVKGAKEHGIPEDYIKNVIVGWKNDK</sequence>
<protein>
    <submittedName>
        <fullName evidence="2">AIG2 family protein</fullName>
    </submittedName>
</protein>
<dbReference type="STRING" id="579137.Metvu_1295"/>
<accession>C9RHU6</accession>
<evidence type="ECO:0000313" key="3">
    <source>
        <dbReference type="Proteomes" id="UP000002063"/>
    </source>
</evidence>
<dbReference type="InterPro" id="IPR013024">
    <property type="entry name" value="GGCT-like"/>
</dbReference>
<dbReference type="OrthoDB" id="198684at2157"/>
<dbReference type="PANTHER" id="PTHR12935">
    <property type="entry name" value="GAMMA-GLUTAMYLCYCLOTRANSFERASE"/>
    <property type="match status" value="1"/>
</dbReference>
<dbReference type="Gene3D" id="3.10.490.10">
    <property type="entry name" value="Gamma-glutamyl cyclotransferase-like"/>
    <property type="match status" value="1"/>
</dbReference>
<evidence type="ECO:0000256" key="1">
    <source>
        <dbReference type="ARBA" id="ARBA00023239"/>
    </source>
</evidence>
<dbReference type="PANTHER" id="PTHR12935:SF0">
    <property type="entry name" value="GAMMA-GLUTAMYLCYCLOTRANSFERASE"/>
    <property type="match status" value="1"/>
</dbReference>
<dbReference type="HOGENOM" id="CLU_048475_6_1_2"/>
<dbReference type="InterPro" id="IPR017939">
    <property type="entry name" value="G-Glutamylcylcotransferase"/>
</dbReference>
<organism evidence="2 3">
    <name type="scientific">Methanocaldococcus vulcanius (strain ATCC 700851 / DSM 12094 / M7)</name>
    <name type="common">Methanococcus vulcanius</name>
    <dbReference type="NCBI Taxonomy" id="579137"/>
    <lineage>
        <taxon>Archaea</taxon>
        <taxon>Methanobacteriati</taxon>
        <taxon>Methanobacteriota</taxon>
        <taxon>Methanomada group</taxon>
        <taxon>Methanococci</taxon>
        <taxon>Methanococcales</taxon>
        <taxon>Methanocaldococcaceae</taxon>
        <taxon>Methanocaldococcus</taxon>
    </lineage>
</organism>
<gene>
    <name evidence="2" type="ordered locus">Metvu_1295</name>
</gene>
<keyword evidence="1" id="KW-0456">Lyase</keyword>
<dbReference type="Proteomes" id="UP000002063">
    <property type="component" value="Chromosome"/>
</dbReference>
<dbReference type="KEGG" id="mvu:Metvu_1295"/>
<dbReference type="Pfam" id="PF13772">
    <property type="entry name" value="AIG2_2"/>
    <property type="match status" value="1"/>
</dbReference>
<dbReference type="EMBL" id="CP001787">
    <property type="protein sequence ID" value="ACX73148.1"/>
    <property type="molecule type" value="Genomic_DNA"/>
</dbReference>